<evidence type="ECO:0000313" key="5">
    <source>
        <dbReference type="EMBL" id="GAB49544.1"/>
    </source>
</evidence>
<dbReference type="OrthoDB" id="4962633at2"/>
<dbReference type="InterPro" id="IPR008628">
    <property type="entry name" value="GPP34-like"/>
</dbReference>
<organism evidence="5 6">
    <name type="scientific">Mobilicoccus pelagius NBRC 104925</name>
    <dbReference type="NCBI Taxonomy" id="1089455"/>
    <lineage>
        <taxon>Bacteria</taxon>
        <taxon>Bacillati</taxon>
        <taxon>Actinomycetota</taxon>
        <taxon>Actinomycetes</taxon>
        <taxon>Micrococcales</taxon>
        <taxon>Dermatophilaceae</taxon>
        <taxon>Mobilicoccus</taxon>
    </lineage>
</organism>
<dbReference type="GO" id="GO:0005737">
    <property type="term" value="C:cytoplasm"/>
    <property type="evidence" value="ECO:0007669"/>
    <property type="project" value="UniProtKB-ARBA"/>
</dbReference>
<dbReference type="GO" id="GO:0012505">
    <property type="term" value="C:endomembrane system"/>
    <property type="evidence" value="ECO:0007669"/>
    <property type="project" value="UniProtKB-ARBA"/>
</dbReference>
<proteinExistence type="predicted"/>
<dbReference type="EMBL" id="BAFE01000089">
    <property type="protein sequence ID" value="GAB49544.1"/>
    <property type="molecule type" value="Genomic_DNA"/>
</dbReference>
<dbReference type="Gene3D" id="1.10.3630.10">
    <property type="entry name" value="yeast vps74-n-term truncation variant domain like"/>
    <property type="match status" value="1"/>
</dbReference>
<keyword evidence="4" id="KW-0472">Membrane</keyword>
<evidence type="ECO:0008006" key="7">
    <source>
        <dbReference type="Google" id="ProtNLM"/>
    </source>
</evidence>
<evidence type="ECO:0000256" key="1">
    <source>
        <dbReference type="ARBA" id="ARBA00004255"/>
    </source>
</evidence>
<evidence type="ECO:0000256" key="4">
    <source>
        <dbReference type="ARBA" id="ARBA00023136"/>
    </source>
</evidence>
<reference evidence="5 6" key="1">
    <citation type="submission" date="2012-02" db="EMBL/GenBank/DDBJ databases">
        <title>Whole genome shotgun sequence of Mobilicoccus pelagius NBRC 104925.</title>
        <authorList>
            <person name="Yoshida Y."/>
            <person name="Hosoyama A."/>
            <person name="Tsuchikane K."/>
            <person name="Katsumata H."/>
            <person name="Yamazaki S."/>
            <person name="Fujita N."/>
        </authorList>
    </citation>
    <scope>NUCLEOTIDE SEQUENCE [LARGE SCALE GENOMIC DNA]</scope>
    <source>
        <strain evidence="5 6">NBRC 104925</strain>
    </source>
</reference>
<evidence type="ECO:0000313" key="6">
    <source>
        <dbReference type="Proteomes" id="UP000004367"/>
    </source>
</evidence>
<keyword evidence="2" id="KW-0333">Golgi apparatus</keyword>
<dbReference type="RefSeq" id="WP_009483387.1">
    <property type="nucleotide sequence ID" value="NZ_BAFE01000089.1"/>
</dbReference>
<dbReference type="eggNOG" id="ENOG5032V0J">
    <property type="taxonomic scope" value="Bacteria"/>
</dbReference>
<evidence type="ECO:0000256" key="3">
    <source>
        <dbReference type="ARBA" id="ARBA00023121"/>
    </source>
</evidence>
<accession>H5UUY6</accession>
<keyword evidence="3" id="KW-0446">Lipid-binding</keyword>
<comment type="caution">
    <text evidence="5">The sequence shown here is derived from an EMBL/GenBank/DDBJ whole genome shotgun (WGS) entry which is preliminary data.</text>
</comment>
<comment type="subcellular location">
    <subcellularLocation>
        <location evidence="1">Golgi apparatus membrane</location>
        <topology evidence="1">Peripheral membrane protein</topology>
        <orientation evidence="1">Cytoplasmic side</orientation>
    </subcellularLocation>
</comment>
<dbReference type="AlphaFoldDB" id="H5UUY6"/>
<sequence>MTAAVVDQMLVLGTSPEGRHAVTDLPCLVAGAAFADLALAGRLACPGRTVRVEDETPTGHPVLDEVLANVATVRVPRTPWRWVFDCARPVLGAERRRLVDEGVLGAEEDTVLGMLPRVRHPLLDVPLRDEILERVRTVVLADDVTAARDEARPDTRMLLSLLGTTHHPRRTAAALVPELDARRLRARLGDASTPHWVTTGTARAITLANAARAGAH</sequence>
<keyword evidence="6" id="KW-1185">Reference proteome</keyword>
<protein>
    <recommendedName>
        <fullName evidence="7">GPP34 family phosphoprotein</fullName>
    </recommendedName>
</protein>
<dbReference type="Proteomes" id="UP000004367">
    <property type="component" value="Unassembled WGS sequence"/>
</dbReference>
<evidence type="ECO:0000256" key="2">
    <source>
        <dbReference type="ARBA" id="ARBA00023034"/>
    </source>
</evidence>
<gene>
    <name evidence="5" type="ORF">MOPEL_130_01510</name>
</gene>
<dbReference type="Pfam" id="PF05719">
    <property type="entry name" value="GPP34"/>
    <property type="match status" value="1"/>
</dbReference>
<dbReference type="InterPro" id="IPR038261">
    <property type="entry name" value="GPP34-like_sf"/>
</dbReference>
<dbReference type="STRING" id="1089455.MOPEL_130_01510"/>
<name>H5UUY6_9MICO</name>
<dbReference type="GO" id="GO:0070273">
    <property type="term" value="F:phosphatidylinositol-4-phosphate binding"/>
    <property type="evidence" value="ECO:0007669"/>
    <property type="project" value="InterPro"/>
</dbReference>